<dbReference type="AlphaFoldDB" id="A0A1U6GRP9"/>
<dbReference type="EMBL" id="FVZE01000001">
    <property type="protein sequence ID" value="SLJ86100.1"/>
    <property type="molecule type" value="Genomic_DNA"/>
</dbReference>
<evidence type="ECO:0000313" key="2">
    <source>
        <dbReference type="EMBL" id="SLJ86100.1"/>
    </source>
</evidence>
<dbReference type="Proteomes" id="UP000190989">
    <property type="component" value="Unassembled WGS sequence"/>
</dbReference>
<evidence type="ECO:0000313" key="3">
    <source>
        <dbReference type="Proteomes" id="UP000190989"/>
    </source>
</evidence>
<organism evidence="2 3">
    <name type="scientific">Novosphingobium mathurense</name>
    <dbReference type="NCBI Taxonomy" id="428990"/>
    <lineage>
        <taxon>Bacteria</taxon>
        <taxon>Pseudomonadati</taxon>
        <taxon>Pseudomonadota</taxon>
        <taxon>Alphaproteobacteria</taxon>
        <taxon>Sphingomonadales</taxon>
        <taxon>Sphingomonadaceae</taxon>
        <taxon>Novosphingobium</taxon>
    </lineage>
</organism>
<feature type="region of interest" description="Disordered" evidence="1">
    <location>
        <begin position="98"/>
        <end position="121"/>
    </location>
</feature>
<sequence length="121" mass="13326">MSNAPYDPLAAWQKFVQDWELEINAWSGKFTESEQFSAIMGQATKMMLVAQRTVTDQLENVLQSLNLPTKAQVEGLSDRLDAIEDSIAQLRIALDKLAQDGPVPAGKPEPSRTRKPAGKAD</sequence>
<keyword evidence="3" id="KW-1185">Reference proteome</keyword>
<dbReference type="RefSeq" id="WP_054945252.1">
    <property type="nucleotide sequence ID" value="NZ_FVZE01000001.1"/>
</dbReference>
<evidence type="ECO:0008006" key="4">
    <source>
        <dbReference type="Google" id="ProtNLM"/>
    </source>
</evidence>
<evidence type="ECO:0000256" key="1">
    <source>
        <dbReference type="SAM" id="MobiDB-lite"/>
    </source>
</evidence>
<accession>A0A1U6GRP9</accession>
<dbReference type="STRING" id="428990.SAMN06295987_10175"/>
<reference evidence="3" key="1">
    <citation type="submission" date="2017-02" db="EMBL/GenBank/DDBJ databases">
        <authorList>
            <person name="Varghese N."/>
            <person name="Submissions S."/>
        </authorList>
    </citation>
    <scope>NUCLEOTIDE SEQUENCE [LARGE SCALE GENOMIC DNA]</scope>
    <source>
        <strain evidence="3">SM117</strain>
    </source>
</reference>
<name>A0A1U6GRP9_9SPHN</name>
<gene>
    <name evidence="2" type="ORF">SAMN06295987_10175</name>
</gene>
<proteinExistence type="predicted"/>
<protein>
    <recommendedName>
        <fullName evidence="4">Poly(3-hydroxyalkanoate) polymerase subunit PhaE</fullName>
    </recommendedName>
</protein>